<feature type="transmembrane region" description="Helical" evidence="7">
    <location>
        <begin position="266"/>
        <end position="288"/>
    </location>
</feature>
<keyword evidence="4" id="KW-0769">Symport</keyword>
<feature type="transmembrane region" description="Helical" evidence="7">
    <location>
        <begin position="368"/>
        <end position="392"/>
    </location>
</feature>
<organism evidence="9">
    <name type="scientific">Aceria tosichella</name>
    <name type="common">wheat curl mite</name>
    <dbReference type="NCBI Taxonomy" id="561515"/>
    <lineage>
        <taxon>Eukaryota</taxon>
        <taxon>Metazoa</taxon>
        <taxon>Ecdysozoa</taxon>
        <taxon>Arthropoda</taxon>
        <taxon>Chelicerata</taxon>
        <taxon>Arachnida</taxon>
        <taxon>Acari</taxon>
        <taxon>Acariformes</taxon>
        <taxon>Trombidiformes</taxon>
        <taxon>Prostigmata</taxon>
        <taxon>Eupodina</taxon>
        <taxon>Eriophyoidea</taxon>
        <taxon>Eriophyidae</taxon>
        <taxon>Eriophyinae</taxon>
        <taxon>Aceriini</taxon>
        <taxon>Aceria</taxon>
    </lineage>
</organism>
<protein>
    <submittedName>
        <fullName evidence="9">Solute carrier family 10 member 6</fullName>
    </submittedName>
</protein>
<evidence type="ECO:0000256" key="2">
    <source>
        <dbReference type="ARBA" id="ARBA00006528"/>
    </source>
</evidence>
<proteinExistence type="inferred from homology"/>
<evidence type="ECO:0000256" key="8">
    <source>
        <dbReference type="SAM" id="SignalP"/>
    </source>
</evidence>
<name>A0A6G1SHV3_9ACAR</name>
<evidence type="ECO:0000256" key="3">
    <source>
        <dbReference type="ARBA" id="ARBA00022692"/>
    </source>
</evidence>
<evidence type="ECO:0000256" key="7">
    <source>
        <dbReference type="SAM" id="Phobius"/>
    </source>
</evidence>
<gene>
    <name evidence="9" type="primary">SLC10A6</name>
    <name evidence="9" type="ORF">g.13795</name>
</gene>
<dbReference type="Gene3D" id="1.20.1530.20">
    <property type="match status" value="1"/>
</dbReference>
<feature type="signal peptide" evidence="8">
    <location>
        <begin position="1"/>
        <end position="21"/>
    </location>
</feature>
<feature type="transmembrane region" description="Helical" evidence="7">
    <location>
        <begin position="399"/>
        <end position="422"/>
    </location>
</feature>
<comment type="similarity">
    <text evidence="2">Belongs to the bile acid:sodium symporter (BASS) (TC 2.A.28) family.</text>
</comment>
<dbReference type="GO" id="GO:0015293">
    <property type="term" value="F:symporter activity"/>
    <property type="evidence" value="ECO:0007669"/>
    <property type="project" value="UniProtKB-KW"/>
</dbReference>
<feature type="transmembrane region" description="Helical" evidence="7">
    <location>
        <begin position="173"/>
        <end position="195"/>
    </location>
</feature>
<feature type="transmembrane region" description="Helical" evidence="7">
    <location>
        <begin position="428"/>
        <end position="451"/>
    </location>
</feature>
<dbReference type="GO" id="GO:0016020">
    <property type="term" value="C:membrane"/>
    <property type="evidence" value="ECO:0007669"/>
    <property type="project" value="UniProtKB-SubCell"/>
</dbReference>
<dbReference type="PANTHER" id="PTHR10361:SF28">
    <property type="entry name" value="P3 PROTEIN-RELATED"/>
    <property type="match status" value="1"/>
</dbReference>
<feature type="transmembrane region" description="Helical" evidence="7">
    <location>
        <begin position="308"/>
        <end position="327"/>
    </location>
</feature>
<dbReference type="InterPro" id="IPR004710">
    <property type="entry name" value="Bilac:Na_transpt"/>
</dbReference>
<evidence type="ECO:0000256" key="4">
    <source>
        <dbReference type="ARBA" id="ARBA00022847"/>
    </source>
</evidence>
<reference evidence="9" key="1">
    <citation type="submission" date="2018-10" db="EMBL/GenBank/DDBJ databases">
        <title>Transcriptome assembly of Aceria tosichella (Wheat curl mite) Type 2.</title>
        <authorList>
            <person name="Scully E.D."/>
            <person name="Geib S.M."/>
            <person name="Palmer N.A."/>
            <person name="Gupta A.K."/>
            <person name="Sarath G."/>
            <person name="Tatineni S."/>
        </authorList>
    </citation>
    <scope>NUCLEOTIDE SEQUENCE</scope>
    <source>
        <strain evidence="9">LincolnNE</strain>
    </source>
</reference>
<evidence type="ECO:0000256" key="6">
    <source>
        <dbReference type="ARBA" id="ARBA00023136"/>
    </source>
</evidence>
<dbReference type="Pfam" id="PF01758">
    <property type="entry name" value="SBF"/>
    <property type="match status" value="1"/>
</dbReference>
<accession>A0A6G1SHV3</accession>
<evidence type="ECO:0000256" key="1">
    <source>
        <dbReference type="ARBA" id="ARBA00004141"/>
    </source>
</evidence>
<sequence length="458" mass="51315">MRRLVLPLIIVIASIFTTCHGDVVLSEEAQVSARFSPSEIRLIMGNTTQVNYTLVVDKKALSSSAKSLQVEFRLITLSPQLEIVEFEPISSGSYKNDTTNSIHVVNIDIRHLHQENYLFNSSFYLKATYIGHAIIKLKSKLLMVDGKEESLNIATATNGQITIIRNEGLLDKIFMYSVIVFITISYINLGAQIDIDNVRRLVATPKIIFFGFLIGIVVMPSCSWLAGHLLFQDQPMYRVGSFIYACAPAASASVLWTVMFDADKELALGLQIASTVGALITMPIFLYAMDKSIDLEGQYTIKVPYLNLTRTLVVLLIALLIGSRLVGRNKRARQISQMIFRPLTMFVLLFIIMFSSIVYWYVYQMFNLHITLMAFLVTCATYILSGLLGYLIKRDIDHMITISISSTYRNSGIAFAALVVAFQPPDIFIAYVPCLTQVVTTSLIGLVFYAVKSLRKKK</sequence>
<dbReference type="InterPro" id="IPR002657">
    <property type="entry name" value="BilAc:Na_symport/Acr3"/>
</dbReference>
<feature type="chain" id="PRO_5026100263" evidence="8">
    <location>
        <begin position="22"/>
        <end position="458"/>
    </location>
</feature>
<evidence type="ECO:0000256" key="5">
    <source>
        <dbReference type="ARBA" id="ARBA00022989"/>
    </source>
</evidence>
<feature type="transmembrane region" description="Helical" evidence="7">
    <location>
        <begin position="239"/>
        <end position="259"/>
    </location>
</feature>
<feature type="transmembrane region" description="Helical" evidence="7">
    <location>
        <begin position="339"/>
        <end position="362"/>
    </location>
</feature>
<comment type="subcellular location">
    <subcellularLocation>
        <location evidence="1">Membrane</location>
        <topology evidence="1">Multi-pass membrane protein</topology>
    </subcellularLocation>
</comment>
<keyword evidence="6 7" id="KW-0472">Membrane</keyword>
<keyword evidence="4" id="KW-0813">Transport</keyword>
<keyword evidence="8" id="KW-0732">Signal</keyword>
<evidence type="ECO:0000313" key="9">
    <source>
        <dbReference type="EMBL" id="MDE50084.1"/>
    </source>
</evidence>
<keyword evidence="3 7" id="KW-0812">Transmembrane</keyword>
<keyword evidence="5 7" id="KW-1133">Transmembrane helix</keyword>
<feature type="transmembrane region" description="Helical" evidence="7">
    <location>
        <begin position="207"/>
        <end position="227"/>
    </location>
</feature>
<dbReference type="PANTHER" id="PTHR10361">
    <property type="entry name" value="SODIUM-BILE ACID COTRANSPORTER"/>
    <property type="match status" value="1"/>
</dbReference>
<dbReference type="AlphaFoldDB" id="A0A6G1SHV3"/>
<dbReference type="EMBL" id="GGYP01005313">
    <property type="protein sequence ID" value="MDE50084.1"/>
    <property type="molecule type" value="Transcribed_RNA"/>
</dbReference>
<dbReference type="InterPro" id="IPR038770">
    <property type="entry name" value="Na+/solute_symporter_sf"/>
</dbReference>